<keyword evidence="2" id="KW-1185">Reference proteome</keyword>
<gene>
    <name evidence="1" type="ORF">ACFOMD_12525</name>
</gene>
<evidence type="ECO:0000313" key="1">
    <source>
        <dbReference type="EMBL" id="MFC3713403.1"/>
    </source>
</evidence>
<protein>
    <recommendedName>
        <fullName evidence="3">Transposase</fullName>
    </recommendedName>
</protein>
<organism evidence="1 2">
    <name type="scientific">Sphingoaurantiacus capsulatus</name>
    <dbReference type="NCBI Taxonomy" id="1771310"/>
    <lineage>
        <taxon>Bacteria</taxon>
        <taxon>Pseudomonadati</taxon>
        <taxon>Pseudomonadota</taxon>
        <taxon>Alphaproteobacteria</taxon>
        <taxon>Sphingomonadales</taxon>
        <taxon>Sphingosinicellaceae</taxon>
        <taxon>Sphingoaurantiacus</taxon>
    </lineage>
</organism>
<accession>A0ABV7XCF9</accession>
<proteinExistence type="predicted"/>
<evidence type="ECO:0000313" key="2">
    <source>
        <dbReference type="Proteomes" id="UP001595615"/>
    </source>
</evidence>
<sequence length="61" mass="6977">MRTKLSVCRRKTRFAAYPDALQVAANADVPLRPYRCDRCGQVHLTSRTKGKRTPKFALEAR</sequence>
<comment type="caution">
    <text evidence="1">The sequence shown here is derived from an EMBL/GenBank/DDBJ whole genome shotgun (WGS) entry which is preliminary data.</text>
</comment>
<dbReference type="EMBL" id="JBHRXV010000011">
    <property type="protein sequence ID" value="MFC3713403.1"/>
    <property type="molecule type" value="Genomic_DNA"/>
</dbReference>
<reference evidence="2" key="1">
    <citation type="journal article" date="2019" name="Int. J. Syst. Evol. Microbiol.">
        <title>The Global Catalogue of Microorganisms (GCM) 10K type strain sequencing project: providing services to taxonomists for standard genome sequencing and annotation.</title>
        <authorList>
            <consortium name="The Broad Institute Genomics Platform"/>
            <consortium name="The Broad Institute Genome Sequencing Center for Infectious Disease"/>
            <person name="Wu L."/>
            <person name="Ma J."/>
        </authorList>
    </citation>
    <scope>NUCLEOTIDE SEQUENCE [LARGE SCALE GENOMIC DNA]</scope>
    <source>
        <strain evidence="2">KCTC 42644</strain>
    </source>
</reference>
<dbReference type="Proteomes" id="UP001595615">
    <property type="component" value="Unassembled WGS sequence"/>
</dbReference>
<name>A0ABV7XCF9_9SPHN</name>
<evidence type="ECO:0008006" key="3">
    <source>
        <dbReference type="Google" id="ProtNLM"/>
    </source>
</evidence>
<dbReference type="RefSeq" id="WP_380861866.1">
    <property type="nucleotide sequence ID" value="NZ_JBHRXV010000011.1"/>
</dbReference>